<evidence type="ECO:0000256" key="2">
    <source>
        <dbReference type="ARBA" id="ARBA00023125"/>
    </source>
</evidence>
<dbReference type="InterPro" id="IPR036390">
    <property type="entry name" value="WH_DNA-bd_sf"/>
</dbReference>
<protein>
    <submittedName>
        <fullName evidence="6">FCD domain-containing protein</fullName>
    </submittedName>
</protein>
<sequence length="308" mass="33643">MPRSASCCPTRRPSSPARHGRSTVATQRSNPEAGEPGSAAFVPAPAHASVHASLEPRALELLRAIANSPEPLGARELGRRIEAGNRPLSESTVNRLLRRLDEQGLTRSMDGRGRVVSEAGRALAQRAAAEVTWHQQIGSLEIRTVQDVRDLLVARRGVEREIVREAATSVSGEDVERLQSVMEEYERSVHTEERRRDVSTNFHKALASTVENTMLRAVAMVIFDPRFDMLEHVLDMVTAGRGTTMHSVHEHEEIMRAIRAGDPDAAEAAMVRHINRLIADASAVVAPSTRLAIELLLKNHSPVIGGGT</sequence>
<evidence type="ECO:0000313" key="6">
    <source>
        <dbReference type="EMBL" id="RGA05314.1"/>
    </source>
</evidence>
<evidence type="ECO:0000313" key="7">
    <source>
        <dbReference type="Proteomes" id="UP000262538"/>
    </source>
</evidence>
<evidence type="ECO:0000256" key="4">
    <source>
        <dbReference type="SAM" id="MobiDB-lite"/>
    </source>
</evidence>
<dbReference type="SMART" id="SM00895">
    <property type="entry name" value="FCD"/>
    <property type="match status" value="1"/>
</dbReference>
<keyword evidence="3" id="KW-0804">Transcription</keyword>
<comment type="caution">
    <text evidence="6">The sequence shown here is derived from an EMBL/GenBank/DDBJ whole genome shotgun (WGS) entry which is preliminary data.</text>
</comment>
<evidence type="ECO:0000256" key="1">
    <source>
        <dbReference type="ARBA" id="ARBA00023015"/>
    </source>
</evidence>
<evidence type="ECO:0000256" key="3">
    <source>
        <dbReference type="ARBA" id="ARBA00023163"/>
    </source>
</evidence>
<dbReference type="Proteomes" id="UP000262538">
    <property type="component" value="Unassembled WGS sequence"/>
</dbReference>
<dbReference type="Gene3D" id="1.10.10.10">
    <property type="entry name" value="Winged helix-like DNA-binding domain superfamily/Winged helix DNA-binding domain"/>
    <property type="match status" value="1"/>
</dbReference>
<dbReference type="InterPro" id="IPR013668">
    <property type="entry name" value="RNase_R_HTH_12"/>
</dbReference>
<dbReference type="PANTHER" id="PTHR43537:SF5">
    <property type="entry name" value="UXU OPERON TRANSCRIPTIONAL REGULATOR"/>
    <property type="match status" value="1"/>
</dbReference>
<dbReference type="Pfam" id="PF08461">
    <property type="entry name" value="WHD_RNase_R"/>
    <property type="match status" value="1"/>
</dbReference>
<dbReference type="InterPro" id="IPR008920">
    <property type="entry name" value="TF_FadR/GntR_C"/>
</dbReference>
<keyword evidence="1" id="KW-0805">Transcription regulation</keyword>
<dbReference type="Gene3D" id="1.20.120.530">
    <property type="entry name" value="GntR ligand-binding domain-like"/>
    <property type="match status" value="1"/>
</dbReference>
<gene>
    <name evidence="6" type="ORF">DI270_008870</name>
</gene>
<dbReference type="PANTHER" id="PTHR43537">
    <property type="entry name" value="TRANSCRIPTIONAL REGULATOR, GNTR FAMILY"/>
    <property type="match status" value="1"/>
</dbReference>
<evidence type="ECO:0000259" key="5">
    <source>
        <dbReference type="SMART" id="SM00895"/>
    </source>
</evidence>
<dbReference type="InterPro" id="IPR036388">
    <property type="entry name" value="WH-like_DNA-bd_sf"/>
</dbReference>
<keyword evidence="2" id="KW-0238">DNA-binding</keyword>
<name>A0ABX9LN53_9ACTN</name>
<dbReference type="SUPFAM" id="SSF46785">
    <property type="entry name" value="Winged helix' DNA-binding domain"/>
    <property type="match status" value="1"/>
</dbReference>
<accession>A0ABX9LN53</accession>
<dbReference type="EMBL" id="QFZU02000037">
    <property type="protein sequence ID" value="RGA05314.1"/>
    <property type="molecule type" value="Genomic_DNA"/>
</dbReference>
<feature type="domain" description="GntR C-terminal" evidence="5">
    <location>
        <begin position="150"/>
        <end position="276"/>
    </location>
</feature>
<reference evidence="6 7" key="1">
    <citation type="submission" date="2018-08" db="EMBL/GenBank/DDBJ databases">
        <title>Microbispora. triticiradicis sp. nov., a novel actinomycete isolated from the root of wheat (Triticum aestivum L.)).</title>
        <authorList>
            <person name="Han C."/>
        </authorList>
    </citation>
    <scope>NUCLEOTIDE SEQUENCE [LARGE SCALE GENOMIC DNA]</scope>
    <source>
        <strain evidence="6 7">NEAU-HRDPA2-9</strain>
    </source>
</reference>
<keyword evidence="7" id="KW-1185">Reference proteome</keyword>
<feature type="region of interest" description="Disordered" evidence="4">
    <location>
        <begin position="1"/>
        <end position="41"/>
    </location>
</feature>
<dbReference type="InterPro" id="IPR011711">
    <property type="entry name" value="GntR_C"/>
</dbReference>
<dbReference type="SUPFAM" id="SSF48008">
    <property type="entry name" value="GntR ligand-binding domain-like"/>
    <property type="match status" value="1"/>
</dbReference>
<dbReference type="Pfam" id="PF07729">
    <property type="entry name" value="FCD"/>
    <property type="match status" value="1"/>
</dbReference>
<organism evidence="6 7">
    <name type="scientific">Microbispora triticiradicis</name>
    <dbReference type="NCBI Taxonomy" id="2200763"/>
    <lineage>
        <taxon>Bacteria</taxon>
        <taxon>Bacillati</taxon>
        <taxon>Actinomycetota</taxon>
        <taxon>Actinomycetes</taxon>
        <taxon>Streptosporangiales</taxon>
        <taxon>Streptosporangiaceae</taxon>
        <taxon>Microbispora</taxon>
    </lineage>
</organism>
<proteinExistence type="predicted"/>